<dbReference type="Gene3D" id="2.30.30.40">
    <property type="entry name" value="SH3 Domains"/>
    <property type="match status" value="2"/>
</dbReference>
<dbReference type="Pfam" id="PF00018">
    <property type="entry name" value="SH3_1"/>
    <property type="match status" value="1"/>
</dbReference>
<evidence type="ECO:0000259" key="8">
    <source>
        <dbReference type="PROSITE" id="PS50003"/>
    </source>
</evidence>
<dbReference type="CDD" id="cd00174">
    <property type="entry name" value="SH3"/>
    <property type="match status" value="2"/>
</dbReference>
<dbReference type="PROSITE" id="PS50003">
    <property type="entry name" value="PH_DOMAIN"/>
    <property type="match status" value="1"/>
</dbReference>
<dbReference type="PROSITE" id="PS50002">
    <property type="entry name" value="SH3"/>
    <property type="match status" value="2"/>
</dbReference>
<dbReference type="PANTHER" id="PTHR46006">
    <property type="entry name" value="RHO GUANINE NUCLEOTIDE EXCHANGE FACTOR AT 64C, ISOFORM A"/>
    <property type="match status" value="1"/>
</dbReference>
<evidence type="ECO:0000313" key="11">
    <source>
        <dbReference type="Proteomes" id="UP000242180"/>
    </source>
</evidence>
<dbReference type="OrthoDB" id="1716625at2759"/>
<feature type="domain" description="PH" evidence="8">
    <location>
        <begin position="1041"/>
        <end position="1152"/>
    </location>
</feature>
<accession>A0A1X2HHT0</accession>
<evidence type="ECO:0000256" key="2">
    <source>
        <dbReference type="ARBA" id="ARBA00022443"/>
    </source>
</evidence>
<dbReference type="Proteomes" id="UP000242180">
    <property type="component" value="Unassembled WGS sequence"/>
</dbReference>
<protein>
    <submittedName>
        <fullName evidence="10">Uncharacterized protein</fullName>
    </submittedName>
</protein>
<evidence type="ECO:0000256" key="3">
    <source>
        <dbReference type="ARBA" id="ARBA00022490"/>
    </source>
</evidence>
<dbReference type="InParanoid" id="A0A1X2HHT0"/>
<feature type="region of interest" description="Disordered" evidence="6">
    <location>
        <begin position="260"/>
        <end position="571"/>
    </location>
</feature>
<dbReference type="InterPro" id="IPR000219">
    <property type="entry name" value="DH_dom"/>
</dbReference>
<sequence>MAYTRDEAGWKPVDLSDYSDNNELLDNRLTALRKAIREQHILLSVYEDQDTGGGTSIEDLKERIQSVSREADTLTKKDTANQRWTRHEDNLRRLQDYADQGKALQRELDYLINTTMKELQGQLLTETERLNQARLELARTRGTHAQPANHSALSDADRIRAKAQAVVSSRLKQSGFITDPVTEEHRGQERLETVYRFSNDMHRLQQTAHQILQRDLPAVDLYIETSEKRQRDQQMFERGLFVSEPLADFIDTLERNRRTRLESDNRNVHQPMPVKPNSAPALFVSDDPYAHSPPPVPTTQRPRSPRSAADIKAEAQRRLDERRKQLFIQNPILHRRSAEDLQRSNQKDARQDEKNAQERMRRAEAEARDRLQTMREQRAKMRQEAEQKRKEAAAAWEAEQRERDRLEEAARERERQAAQERERKEREDLERQAQLEREIKEKQEQEERAAEELRQARARQAAEQAAREKRLRQEEIERKEREMEAARAEAEKRRKEWLAAEQARHQAEADARREEAERKQRAQDEELRKEREQSESRQREEDERKRKEQQPTQQTQDALPSPIQATAGTSGFGVDIEDEVDFSTIYRVKSLYEYQGARADDLSFAEDEIIKAHPHKDSNSDWWYGTSLSTQRYGFFPRTYVEIIEKAFRVRALYDFQKTREDDLPFSENELIKVQPFQDDDSDWWYGMSEDTKEVGFFPKSYVEVIDSGTATEIVPPPASQPVAIHNATQQHFLSINEDDQQRNRSAPNTPVMKKQALTVNKSEMGRRRRAASNVGSPGSSGTPVGRSRALSMPQDDATFQVDSASLLTWASTMDKHELTAMSLEERKRQETIFELITTEKTYLRDLQMIISVFYADSGKYLTPDEQGIVFSNIDDILMCNTALLSDMETRQREGANVVNSIGDVFLKHAENLKCYSIYCRNQSFASRFLQEKRDKDQWFDVFLKTAQTRPECRSLDLSHFLLEPMQRITRYPLLLRQILHTTPRRHPDYGLLRSALSKASSILEDVNEETRRYENTQKLVELSRILDMAEYGRLNVSGREFVMEGILYKAKSGRKLHGYLFNDTLLLAEPLKSLSAQGYLYQLYREPMHLAHVSVRQQGTMSLKSSFGSGGSSASDDTSFQIVYGNQVTAVKAQSTSQKRQWMNQIQHYSALQTTMYRQPSP</sequence>
<dbReference type="Pfam" id="PF14604">
    <property type="entry name" value="SH3_9"/>
    <property type="match status" value="1"/>
</dbReference>
<feature type="compositionally biased region" description="Basic and acidic residues" evidence="6">
    <location>
        <begin position="309"/>
        <end position="324"/>
    </location>
</feature>
<dbReference type="SMART" id="SM00326">
    <property type="entry name" value="SH3"/>
    <property type="match status" value="2"/>
</dbReference>
<feature type="compositionally biased region" description="Low complexity" evidence="6">
    <location>
        <begin position="775"/>
        <end position="789"/>
    </location>
</feature>
<keyword evidence="2 4" id="KW-0728">SH3 domain</keyword>
<dbReference type="InterPro" id="IPR001331">
    <property type="entry name" value="GDS_CDC24_CS"/>
</dbReference>
<dbReference type="CDD" id="cd00160">
    <property type="entry name" value="RhoGEF"/>
    <property type="match status" value="1"/>
</dbReference>
<dbReference type="SUPFAM" id="SSF50729">
    <property type="entry name" value="PH domain-like"/>
    <property type="match status" value="1"/>
</dbReference>
<dbReference type="InterPro" id="IPR001452">
    <property type="entry name" value="SH3_domain"/>
</dbReference>
<dbReference type="PROSITE" id="PS50010">
    <property type="entry name" value="DH_2"/>
    <property type="match status" value="1"/>
</dbReference>
<dbReference type="SMART" id="SM00233">
    <property type="entry name" value="PH"/>
    <property type="match status" value="1"/>
</dbReference>
<feature type="domain" description="SH3" evidence="7">
    <location>
        <begin position="645"/>
        <end position="708"/>
    </location>
</feature>
<dbReference type="GO" id="GO:0005737">
    <property type="term" value="C:cytoplasm"/>
    <property type="evidence" value="ECO:0007669"/>
    <property type="project" value="UniProtKB-SubCell"/>
</dbReference>
<dbReference type="SUPFAM" id="SSF50044">
    <property type="entry name" value="SH3-domain"/>
    <property type="match status" value="2"/>
</dbReference>
<dbReference type="AlphaFoldDB" id="A0A1X2HHT0"/>
<dbReference type="InterPro" id="IPR001849">
    <property type="entry name" value="PH_domain"/>
</dbReference>
<feature type="compositionally biased region" description="Basic and acidic residues" evidence="6">
    <location>
        <begin position="465"/>
        <end position="549"/>
    </location>
</feature>
<dbReference type="GO" id="GO:0035025">
    <property type="term" value="P:positive regulation of Rho protein signal transduction"/>
    <property type="evidence" value="ECO:0007669"/>
    <property type="project" value="TreeGrafter"/>
</dbReference>
<dbReference type="Pfam" id="PF16652">
    <property type="entry name" value="PH_13"/>
    <property type="match status" value="1"/>
</dbReference>
<dbReference type="InterPro" id="IPR011993">
    <property type="entry name" value="PH-like_dom_sf"/>
</dbReference>
<dbReference type="PRINTS" id="PR00452">
    <property type="entry name" value="SH3DOMAIN"/>
</dbReference>
<organism evidence="10 11">
    <name type="scientific">Syncephalastrum racemosum</name>
    <name type="common">Filamentous fungus</name>
    <dbReference type="NCBI Taxonomy" id="13706"/>
    <lineage>
        <taxon>Eukaryota</taxon>
        <taxon>Fungi</taxon>
        <taxon>Fungi incertae sedis</taxon>
        <taxon>Mucoromycota</taxon>
        <taxon>Mucoromycotina</taxon>
        <taxon>Mucoromycetes</taxon>
        <taxon>Mucorales</taxon>
        <taxon>Syncephalastraceae</taxon>
        <taxon>Syncephalastrum</taxon>
    </lineage>
</organism>
<dbReference type="PANTHER" id="PTHR46006:SF6">
    <property type="entry name" value="INTERSECTIN-2 ISOFORM X1"/>
    <property type="match status" value="1"/>
</dbReference>
<keyword evidence="11" id="KW-1185">Reference proteome</keyword>
<dbReference type="PROSITE" id="PS00741">
    <property type="entry name" value="DH_1"/>
    <property type="match status" value="1"/>
</dbReference>
<dbReference type="Gene3D" id="1.20.900.10">
    <property type="entry name" value="Dbl homology (DH) domain"/>
    <property type="match status" value="1"/>
</dbReference>
<dbReference type="InterPro" id="IPR035899">
    <property type="entry name" value="DBL_dom_sf"/>
</dbReference>
<feature type="domain" description="SH3" evidence="7">
    <location>
        <begin position="583"/>
        <end position="644"/>
    </location>
</feature>
<reference evidence="10 11" key="1">
    <citation type="submission" date="2016-07" db="EMBL/GenBank/DDBJ databases">
        <title>Pervasive Adenine N6-methylation of Active Genes in Fungi.</title>
        <authorList>
            <consortium name="DOE Joint Genome Institute"/>
            <person name="Mondo S.J."/>
            <person name="Dannebaum R.O."/>
            <person name="Kuo R.C."/>
            <person name="Labutti K."/>
            <person name="Haridas S."/>
            <person name="Kuo A."/>
            <person name="Salamov A."/>
            <person name="Ahrendt S.R."/>
            <person name="Lipzen A."/>
            <person name="Sullivan W."/>
            <person name="Andreopoulos W.B."/>
            <person name="Clum A."/>
            <person name="Lindquist E."/>
            <person name="Daum C."/>
            <person name="Ramamoorthy G.K."/>
            <person name="Gryganskyi A."/>
            <person name="Culley D."/>
            <person name="Magnuson J.K."/>
            <person name="James T.Y."/>
            <person name="O'Malley M.A."/>
            <person name="Stajich J.E."/>
            <person name="Spatafora J.W."/>
            <person name="Visel A."/>
            <person name="Grigoriev I.V."/>
        </authorList>
    </citation>
    <scope>NUCLEOTIDE SEQUENCE [LARGE SCALE GENOMIC DNA]</scope>
    <source>
        <strain evidence="10 11">NRRL 2496</strain>
    </source>
</reference>
<comment type="caution">
    <text evidence="10">The sequence shown here is derived from an EMBL/GenBank/DDBJ whole genome shotgun (WGS) entry which is preliminary data.</text>
</comment>
<dbReference type="OMA" id="YFIPMEV"/>
<keyword evidence="3" id="KW-0963">Cytoplasm</keyword>
<dbReference type="InterPro" id="IPR036028">
    <property type="entry name" value="SH3-like_dom_sf"/>
</dbReference>
<evidence type="ECO:0000259" key="7">
    <source>
        <dbReference type="PROSITE" id="PS50002"/>
    </source>
</evidence>
<dbReference type="Gene3D" id="2.30.29.30">
    <property type="entry name" value="Pleckstrin-homology domain (PH domain)/Phosphotyrosine-binding domain (PTB)"/>
    <property type="match status" value="1"/>
</dbReference>
<dbReference type="STRING" id="13706.A0A1X2HHT0"/>
<evidence type="ECO:0000259" key="9">
    <source>
        <dbReference type="PROSITE" id="PS50010"/>
    </source>
</evidence>
<name>A0A1X2HHT0_SYNRA</name>
<feature type="compositionally biased region" description="Basic and acidic residues" evidence="6">
    <location>
        <begin position="336"/>
        <end position="455"/>
    </location>
</feature>
<dbReference type="EMBL" id="MCGN01000003">
    <property type="protein sequence ID" value="ORY98617.1"/>
    <property type="molecule type" value="Genomic_DNA"/>
</dbReference>
<gene>
    <name evidence="10" type="ORF">BCR43DRAFT_487843</name>
</gene>
<comment type="subcellular location">
    <subcellularLocation>
        <location evidence="1">Cytoplasm</location>
    </subcellularLocation>
</comment>
<dbReference type="GO" id="GO:0005085">
    <property type="term" value="F:guanyl-nucleotide exchange factor activity"/>
    <property type="evidence" value="ECO:0007669"/>
    <property type="project" value="InterPro"/>
</dbReference>
<dbReference type="InterPro" id="IPR051480">
    <property type="entry name" value="Endocytic_GEF_Adapter"/>
</dbReference>
<feature type="compositionally biased region" description="Polar residues" evidence="6">
    <location>
        <begin position="551"/>
        <end position="569"/>
    </location>
</feature>
<dbReference type="SUPFAM" id="SSF48065">
    <property type="entry name" value="DBL homology domain (DH-domain)"/>
    <property type="match status" value="1"/>
</dbReference>
<proteinExistence type="predicted"/>
<evidence type="ECO:0000256" key="1">
    <source>
        <dbReference type="ARBA" id="ARBA00004496"/>
    </source>
</evidence>
<evidence type="ECO:0000313" key="10">
    <source>
        <dbReference type="EMBL" id="ORY98617.1"/>
    </source>
</evidence>
<evidence type="ECO:0000256" key="4">
    <source>
        <dbReference type="PROSITE-ProRule" id="PRU00192"/>
    </source>
</evidence>
<keyword evidence="5" id="KW-0175">Coiled coil</keyword>
<feature type="domain" description="DH" evidence="9">
    <location>
        <begin position="828"/>
        <end position="1010"/>
    </location>
</feature>
<dbReference type="GO" id="GO:0035556">
    <property type="term" value="P:intracellular signal transduction"/>
    <property type="evidence" value="ECO:0007669"/>
    <property type="project" value="InterPro"/>
</dbReference>
<dbReference type="Pfam" id="PF00621">
    <property type="entry name" value="RhoGEF"/>
    <property type="match status" value="1"/>
</dbReference>
<evidence type="ECO:0000256" key="5">
    <source>
        <dbReference type="SAM" id="Coils"/>
    </source>
</evidence>
<evidence type="ECO:0000256" key="6">
    <source>
        <dbReference type="SAM" id="MobiDB-lite"/>
    </source>
</evidence>
<feature type="region of interest" description="Disordered" evidence="6">
    <location>
        <begin position="762"/>
        <end position="790"/>
    </location>
</feature>
<dbReference type="SMART" id="SM00325">
    <property type="entry name" value="RhoGEF"/>
    <property type="match status" value="1"/>
</dbReference>
<feature type="coiled-coil region" evidence="5">
    <location>
        <begin position="15"/>
        <end position="77"/>
    </location>
</feature>